<dbReference type="GO" id="GO:0006635">
    <property type="term" value="P:fatty acid beta-oxidation"/>
    <property type="evidence" value="ECO:0007669"/>
    <property type="project" value="TreeGrafter"/>
</dbReference>
<gene>
    <name evidence="1" type="ORF">LR394_12975</name>
</gene>
<dbReference type="GO" id="GO:0003824">
    <property type="term" value="F:catalytic activity"/>
    <property type="evidence" value="ECO:0007669"/>
    <property type="project" value="UniProtKB-ARBA"/>
</dbReference>
<evidence type="ECO:0000313" key="2">
    <source>
        <dbReference type="Proteomes" id="UP001138997"/>
    </source>
</evidence>
<reference evidence="1" key="1">
    <citation type="submission" date="2021-11" db="EMBL/GenBank/DDBJ databases">
        <title>Streptomyces corallinus and Kineosporia corallina sp. nov., two new coral-derived marine actinobacteria.</title>
        <authorList>
            <person name="Buangrab K."/>
            <person name="Sutthacheep M."/>
            <person name="Yeemin T."/>
            <person name="Harunari E."/>
            <person name="Igarashi Y."/>
            <person name="Sripreechasak P."/>
            <person name="Kanchanasin P."/>
            <person name="Tanasupawat S."/>
            <person name="Phongsopitanun W."/>
        </authorList>
    </citation>
    <scope>NUCLEOTIDE SEQUENCE</scope>
    <source>
        <strain evidence="1">JCM 31032</strain>
    </source>
</reference>
<dbReference type="AlphaFoldDB" id="A0A9X1STY5"/>
<protein>
    <submittedName>
        <fullName evidence="1">Enoyl-CoA hydratase/isomerase family protein</fullName>
    </submittedName>
</protein>
<evidence type="ECO:0000313" key="1">
    <source>
        <dbReference type="EMBL" id="MCD5311816.1"/>
    </source>
</evidence>
<comment type="caution">
    <text evidence="1">The sequence shown here is derived from an EMBL/GenBank/DDBJ whole genome shotgun (WGS) entry which is preliminary data.</text>
</comment>
<accession>A0A9X1STY5</accession>
<keyword evidence="2" id="KW-1185">Reference proteome</keyword>
<dbReference type="EMBL" id="JAJOMB010000006">
    <property type="protein sequence ID" value="MCD5311816.1"/>
    <property type="molecule type" value="Genomic_DNA"/>
</dbReference>
<dbReference type="InterPro" id="IPR001753">
    <property type="entry name" value="Enoyl-CoA_hydra/iso"/>
</dbReference>
<dbReference type="InterPro" id="IPR029045">
    <property type="entry name" value="ClpP/crotonase-like_dom_sf"/>
</dbReference>
<dbReference type="RefSeq" id="WP_231441404.1">
    <property type="nucleotide sequence ID" value="NZ_JAJOMB010000006.1"/>
</dbReference>
<dbReference type="CDD" id="cd06558">
    <property type="entry name" value="crotonase-like"/>
    <property type="match status" value="1"/>
</dbReference>
<dbReference type="PANTHER" id="PTHR11941">
    <property type="entry name" value="ENOYL-COA HYDRATASE-RELATED"/>
    <property type="match status" value="1"/>
</dbReference>
<dbReference type="Gene3D" id="3.90.226.10">
    <property type="entry name" value="2-enoyl-CoA Hydratase, Chain A, domain 1"/>
    <property type="match status" value="1"/>
</dbReference>
<proteinExistence type="predicted"/>
<sequence length="278" mass="29940">MSLPTYTTLRVTVTEGVADIVLDNPPVNTLNATMMVELHDLLERFRDDPSVVVLVFSSAHEEFFLAHVDMGIFDSMGELQDVATKYPNVNVHQGIGELLRKQPQVSIVKLAGIARAGGAEFVVAADITYAAEETARIAQSEVLLGIIPGGGATQYGLERMGRNRTLETVLSAELLTARTAADYGWINRAVPAAELDEFVATTARNIAALGMPVIAGAKKAIPAADLTAGLNAENDAWWELVQNERAQKIMTAAGAANMQAPENERHVEEFLRDIASTI</sequence>
<dbReference type="SUPFAM" id="SSF52096">
    <property type="entry name" value="ClpP/crotonase"/>
    <property type="match status" value="1"/>
</dbReference>
<organism evidence="1 2">
    <name type="scientific">Kineosporia babensis</name>
    <dbReference type="NCBI Taxonomy" id="499548"/>
    <lineage>
        <taxon>Bacteria</taxon>
        <taxon>Bacillati</taxon>
        <taxon>Actinomycetota</taxon>
        <taxon>Actinomycetes</taxon>
        <taxon>Kineosporiales</taxon>
        <taxon>Kineosporiaceae</taxon>
        <taxon>Kineosporia</taxon>
    </lineage>
</organism>
<name>A0A9X1STY5_9ACTN</name>
<dbReference type="Pfam" id="PF00378">
    <property type="entry name" value="ECH_1"/>
    <property type="match status" value="1"/>
</dbReference>
<dbReference type="Proteomes" id="UP001138997">
    <property type="component" value="Unassembled WGS sequence"/>
</dbReference>
<dbReference type="PANTHER" id="PTHR11941:SF54">
    <property type="entry name" value="ENOYL-COA HYDRATASE, MITOCHONDRIAL"/>
    <property type="match status" value="1"/>
</dbReference>